<feature type="compositionally biased region" description="Basic and acidic residues" evidence="1">
    <location>
        <begin position="365"/>
        <end position="378"/>
    </location>
</feature>
<proteinExistence type="predicted"/>
<feature type="region of interest" description="Disordered" evidence="1">
    <location>
        <begin position="415"/>
        <end position="434"/>
    </location>
</feature>
<sequence length="709" mass="80485">MTQSRSYRLGDGGVERIPASNFSGGNGSSSQMPSVASRYLNNTDTDKSRYVHFRGELATEKKYGGLPDRESHSFEKKNDTKTEGREIYKFKKEDDLLSPRGYLKGDSDYMVSSSSSQPKDYVSYSSRILREGFKSYSGSRELNTPSDVIRGGSGLASQPIGFDRYSEEKQNMFPRSNSRLCIGLPEEKQRDELYAGFGRSKIRGMSTRINDVENEYKDEFVYPSPYSFSPTEYLQPTSDKFDASGSVRVKRQDLDMLGNESSHLNYGTEEYCGYGSDRTEADRFERSDILQPKAYDPSFGRLYESFVEPSEKRLRHKHVRDELLSEHDAGIRISTDRNGARKIYNHQVNAGDEIDLVNLSKKKPKYSESKYEENDRPASSKRRSVKTRLSDSRDVKDRLGPLPQKLHVLQRLVRKNKPSIKKRLAPAPTNKRSLPWVKNRTSDRITTTQDDSDVIPHDLGGAHLEDDLPRAKPEPSEKSRDFKQLVKSACFKFLKQMNETLTRRKMYTERGEAGSLKCIVCGSDSDEFVETESLAMHAFTSKKAGLRSQHLGFHKALCVLMDWKAPEDSSSEWHCEPISSAESSALKQDIIIWPPLVIFHNTTDEGVVLSTDNLHMKLTEMGFQSILKVCNGEPANQSTMVVKFNATLSGLLEAERLHRNYVQSSEREKEDLLYGHLGIAEDLDKLDSDTKKRCLLKSKNEILTIVENC</sequence>
<dbReference type="AlphaFoldDB" id="A0A022RP43"/>
<evidence type="ECO:0000259" key="2">
    <source>
        <dbReference type="Pfam" id="PF03468"/>
    </source>
</evidence>
<dbReference type="Gene3D" id="3.30.70.2890">
    <property type="entry name" value="XS domain"/>
    <property type="match status" value="1"/>
</dbReference>
<feature type="region of interest" description="Disordered" evidence="1">
    <location>
        <begin position="1"/>
        <end position="35"/>
    </location>
</feature>
<dbReference type="PhylomeDB" id="A0A022RP43"/>
<dbReference type="eggNOG" id="ENOG502RY2H">
    <property type="taxonomic scope" value="Eukaryota"/>
</dbReference>
<feature type="domain" description="XS" evidence="2">
    <location>
        <begin position="589"/>
        <end position="682"/>
    </location>
</feature>
<evidence type="ECO:0000313" key="3">
    <source>
        <dbReference type="EMBL" id="EYU40700.1"/>
    </source>
</evidence>
<dbReference type="STRING" id="4155.A0A022RP43"/>
<dbReference type="Proteomes" id="UP000030748">
    <property type="component" value="Unassembled WGS sequence"/>
</dbReference>
<organism evidence="3 4">
    <name type="scientific">Erythranthe guttata</name>
    <name type="common">Yellow monkey flower</name>
    <name type="synonym">Mimulus guttatus</name>
    <dbReference type="NCBI Taxonomy" id="4155"/>
    <lineage>
        <taxon>Eukaryota</taxon>
        <taxon>Viridiplantae</taxon>
        <taxon>Streptophyta</taxon>
        <taxon>Embryophyta</taxon>
        <taxon>Tracheophyta</taxon>
        <taxon>Spermatophyta</taxon>
        <taxon>Magnoliopsida</taxon>
        <taxon>eudicotyledons</taxon>
        <taxon>Gunneridae</taxon>
        <taxon>Pentapetalae</taxon>
        <taxon>asterids</taxon>
        <taxon>lamiids</taxon>
        <taxon>Lamiales</taxon>
        <taxon>Phrymaceae</taxon>
        <taxon>Erythranthe</taxon>
    </lineage>
</organism>
<feature type="compositionally biased region" description="Basic and acidic residues" evidence="1">
    <location>
        <begin position="388"/>
        <end position="399"/>
    </location>
</feature>
<feature type="compositionally biased region" description="Basic residues" evidence="1">
    <location>
        <begin position="415"/>
        <end position="424"/>
    </location>
</feature>
<keyword evidence="4" id="KW-1185">Reference proteome</keyword>
<accession>A0A022RP43</accession>
<dbReference type="EMBL" id="KI630387">
    <property type="protein sequence ID" value="EYU40700.1"/>
    <property type="molecule type" value="Genomic_DNA"/>
</dbReference>
<reference evidence="3 4" key="1">
    <citation type="journal article" date="2013" name="Proc. Natl. Acad. Sci. U.S.A.">
        <title>Fine-scale variation in meiotic recombination in Mimulus inferred from population shotgun sequencing.</title>
        <authorList>
            <person name="Hellsten U."/>
            <person name="Wright K.M."/>
            <person name="Jenkins J."/>
            <person name="Shu S."/>
            <person name="Yuan Y."/>
            <person name="Wessler S.R."/>
            <person name="Schmutz J."/>
            <person name="Willis J.H."/>
            <person name="Rokhsar D.S."/>
        </authorList>
    </citation>
    <scope>NUCLEOTIDE SEQUENCE [LARGE SCALE GENOMIC DNA]</scope>
    <source>
        <strain evidence="4">cv. DUN x IM62</strain>
    </source>
</reference>
<dbReference type="InterPro" id="IPR005380">
    <property type="entry name" value="XS_domain"/>
</dbReference>
<dbReference type="OrthoDB" id="777694at2759"/>
<evidence type="ECO:0000313" key="4">
    <source>
        <dbReference type="Proteomes" id="UP000030748"/>
    </source>
</evidence>
<protein>
    <recommendedName>
        <fullName evidence="2">XS domain-containing protein</fullName>
    </recommendedName>
</protein>
<dbReference type="PANTHER" id="PTHR46619:SF2">
    <property type="entry name" value="XS DOMAIN PROTEIN"/>
    <property type="match status" value="1"/>
</dbReference>
<name>A0A022RP43_ERYGU</name>
<feature type="region of interest" description="Disordered" evidence="1">
    <location>
        <begin position="441"/>
        <end position="479"/>
    </location>
</feature>
<dbReference type="GO" id="GO:0031047">
    <property type="term" value="P:regulatory ncRNA-mediated gene silencing"/>
    <property type="evidence" value="ECO:0007669"/>
    <property type="project" value="InterPro"/>
</dbReference>
<evidence type="ECO:0000256" key="1">
    <source>
        <dbReference type="SAM" id="MobiDB-lite"/>
    </source>
</evidence>
<dbReference type="InterPro" id="IPR038588">
    <property type="entry name" value="XS_domain_sf"/>
</dbReference>
<feature type="compositionally biased region" description="Basic and acidic residues" evidence="1">
    <location>
        <begin position="463"/>
        <end position="479"/>
    </location>
</feature>
<gene>
    <name evidence="3" type="ORF">MIMGU_mgv1a017710mg</name>
</gene>
<dbReference type="PANTHER" id="PTHR46619">
    <property type="entry name" value="RNA RECOGNITION MOTIF XS DOMAIN PROTEIN-RELATED"/>
    <property type="match status" value="1"/>
</dbReference>
<dbReference type="KEGG" id="egt:105954314"/>
<dbReference type="Pfam" id="PF03468">
    <property type="entry name" value="XS"/>
    <property type="match status" value="1"/>
</dbReference>
<feature type="region of interest" description="Disordered" evidence="1">
    <location>
        <begin position="365"/>
        <end position="401"/>
    </location>
</feature>